<dbReference type="GO" id="GO:0000166">
    <property type="term" value="F:nucleotide binding"/>
    <property type="evidence" value="ECO:0007669"/>
    <property type="project" value="InterPro"/>
</dbReference>
<organism evidence="5 6">
    <name type="scientific">Gemmatirosa kalamazoonensis</name>
    <dbReference type="NCBI Taxonomy" id="861299"/>
    <lineage>
        <taxon>Bacteria</taxon>
        <taxon>Pseudomonadati</taxon>
        <taxon>Gemmatimonadota</taxon>
        <taxon>Gemmatimonadia</taxon>
        <taxon>Gemmatimonadales</taxon>
        <taxon>Gemmatimonadaceae</taxon>
        <taxon>Gemmatirosa</taxon>
    </lineage>
</organism>
<keyword evidence="2" id="KW-0560">Oxidoreductase</keyword>
<evidence type="ECO:0000256" key="2">
    <source>
        <dbReference type="ARBA" id="ARBA00023002"/>
    </source>
</evidence>
<accession>W0RC40</accession>
<dbReference type="InParanoid" id="W0RC40"/>
<feature type="domain" description="GFO/IDH/MocA-like oxidoreductase" evidence="4">
    <location>
        <begin position="159"/>
        <end position="284"/>
    </location>
</feature>
<dbReference type="InterPro" id="IPR036291">
    <property type="entry name" value="NAD(P)-bd_dom_sf"/>
</dbReference>
<dbReference type="STRING" id="861299.J421_1132"/>
<dbReference type="SUPFAM" id="SSF51735">
    <property type="entry name" value="NAD(P)-binding Rossmann-fold domains"/>
    <property type="match status" value="1"/>
</dbReference>
<dbReference type="EMBL" id="CP007128">
    <property type="protein sequence ID" value="AHG88669.1"/>
    <property type="molecule type" value="Genomic_DNA"/>
</dbReference>
<name>W0RC40_9BACT</name>
<keyword evidence="6" id="KW-1185">Reference proteome</keyword>
<dbReference type="eggNOG" id="COG0673">
    <property type="taxonomic scope" value="Bacteria"/>
</dbReference>
<comment type="similarity">
    <text evidence="1">Belongs to the Gfo/Idh/MocA family.</text>
</comment>
<reference evidence="5 6" key="1">
    <citation type="journal article" date="2014" name="Genome Announc.">
        <title>Genome Sequence and Methylome of Soil Bacterium Gemmatirosa kalamazoonensis KBS708T, a Member of the Rarely Cultivated Gemmatimonadetes Phylum.</title>
        <authorList>
            <person name="Debruyn J.M."/>
            <person name="Radosevich M."/>
            <person name="Wommack K.E."/>
            <person name="Polson S.W."/>
            <person name="Hauser L.J."/>
            <person name="Fawaz M.N."/>
            <person name="Korlach J."/>
            <person name="Tsai Y.C."/>
        </authorList>
    </citation>
    <scope>NUCLEOTIDE SEQUENCE [LARGE SCALE GENOMIC DNA]</scope>
    <source>
        <strain evidence="5 6">KBS708</strain>
    </source>
</reference>
<evidence type="ECO:0000259" key="4">
    <source>
        <dbReference type="Pfam" id="PF22725"/>
    </source>
</evidence>
<dbReference type="Pfam" id="PF01408">
    <property type="entry name" value="GFO_IDH_MocA"/>
    <property type="match status" value="1"/>
</dbReference>
<feature type="domain" description="Gfo/Idh/MocA-like oxidoreductase N-terminal" evidence="3">
    <location>
        <begin position="6"/>
        <end position="130"/>
    </location>
</feature>
<dbReference type="GO" id="GO:0016491">
    <property type="term" value="F:oxidoreductase activity"/>
    <property type="evidence" value="ECO:0007669"/>
    <property type="project" value="UniProtKB-KW"/>
</dbReference>
<dbReference type="Pfam" id="PF22725">
    <property type="entry name" value="GFO_IDH_MocA_C3"/>
    <property type="match status" value="1"/>
</dbReference>
<evidence type="ECO:0000313" key="6">
    <source>
        <dbReference type="Proteomes" id="UP000019151"/>
    </source>
</evidence>
<gene>
    <name evidence="5" type="ORF">J421_1132</name>
</gene>
<dbReference type="PANTHER" id="PTHR43708">
    <property type="entry name" value="CONSERVED EXPRESSED OXIDOREDUCTASE (EUROFUNG)"/>
    <property type="match status" value="1"/>
</dbReference>
<dbReference type="OrthoDB" id="9815825at2"/>
<dbReference type="Gene3D" id="3.30.360.10">
    <property type="entry name" value="Dihydrodipicolinate Reductase, domain 2"/>
    <property type="match status" value="1"/>
</dbReference>
<dbReference type="InterPro" id="IPR000683">
    <property type="entry name" value="Gfo/Idh/MocA-like_OxRdtase_N"/>
</dbReference>
<sequence>MTDRLGIGFVGSGFIARFHVQSFRAVREADVRGVWSPNRERAESLAAYAREIDVGDARAYGSIADMVADPAIDAIWLCGANHARVRNVEEICAAVTSGRGTLKGVAIEKPLARNVAEAQRVVALLDEAGLASGYLEDQLFGPHVTVGRALLWNRGASVAGRPYLARAAEEHSGPHAPWFWRGELQGGGVLNDMLCHSALVVRHLLTKPGAPLSTVRPVRVSAHIASLKWSRPEYARQLTERFGAEVDYRRRPAEDFASATIEFETDDGHIVIGEATTSWSFVGAGLRLSAELLGPEYSMSWNSLDSGLKLFFSRAVQGKEGEDLVEKQNAEVGQMPVVPDETSVYGYEGENRHFARAFLGKEALRLTAADGLEVVKILMTAYQSAEQGRTLPFPPEGIDRFVPAVAQGTWHPHKTSQEMA</sequence>
<dbReference type="RefSeq" id="WP_025410194.1">
    <property type="nucleotide sequence ID" value="NZ_CP007128.1"/>
</dbReference>
<dbReference type="SUPFAM" id="SSF55347">
    <property type="entry name" value="Glyceraldehyde-3-phosphate dehydrogenase-like, C-terminal domain"/>
    <property type="match status" value="1"/>
</dbReference>
<dbReference type="AlphaFoldDB" id="W0RC40"/>
<evidence type="ECO:0000256" key="1">
    <source>
        <dbReference type="ARBA" id="ARBA00010928"/>
    </source>
</evidence>
<dbReference type="InterPro" id="IPR051317">
    <property type="entry name" value="Gfo/Idh/MocA_oxidoreduct"/>
</dbReference>
<dbReference type="HOGENOM" id="CLU_023194_1_3_0"/>
<evidence type="ECO:0000259" key="3">
    <source>
        <dbReference type="Pfam" id="PF01408"/>
    </source>
</evidence>
<protein>
    <submittedName>
        <fullName evidence="5">Oxidoreductase domain protein</fullName>
    </submittedName>
</protein>
<dbReference type="Proteomes" id="UP000019151">
    <property type="component" value="Chromosome"/>
</dbReference>
<evidence type="ECO:0000313" key="5">
    <source>
        <dbReference type="EMBL" id="AHG88669.1"/>
    </source>
</evidence>
<dbReference type="InterPro" id="IPR055170">
    <property type="entry name" value="GFO_IDH_MocA-like_dom"/>
</dbReference>
<dbReference type="PANTHER" id="PTHR43708:SF5">
    <property type="entry name" value="CONSERVED EXPRESSED OXIDOREDUCTASE (EUROFUNG)-RELATED"/>
    <property type="match status" value="1"/>
</dbReference>
<proteinExistence type="inferred from homology"/>
<dbReference type="KEGG" id="gba:J421_1132"/>
<dbReference type="Gene3D" id="3.40.50.720">
    <property type="entry name" value="NAD(P)-binding Rossmann-like Domain"/>
    <property type="match status" value="1"/>
</dbReference>